<feature type="domain" description="Polysaccharide pyruvyl transferase" evidence="1">
    <location>
        <begin position="13"/>
        <end position="306"/>
    </location>
</feature>
<name>A0ABS2FDP4_9CLOT</name>
<comment type="caution">
    <text evidence="2">The sequence shown here is derived from an EMBL/GenBank/DDBJ whole genome shotgun (WGS) entry which is preliminary data.</text>
</comment>
<sequence>MKVCTITCHDVYNHGASLQAYALMTHLEKNGHEVEIIDYKPDYLGNLYNLKSVDNPTWERNIITKAIYLSLKYPGRVKSLKRKRAFDEFTRNNLKITKTQYKTNEDLKKNLPEADAFICGSDQIWNSLHPNGKDPAFYLNFVPSDKIKASYAASFATDSIADEYKKLVKSNLEKLDGVAVREKSGVEIVKNLGIEKAIQVYDPAFLLNKDEWSSIINEEFNEKYILVYDFDKSTLIEEIAVKVAKARGYKIYTINVDNPKYADKSFRYSGPKTFVSLVKNAEMVISNSFHAAVFSTIFERNFVIVNRTEAINTRMRDLLTDLGIRERLVGKDYDLNIILKDIDYTNVSKILSEKISKSKEYLSNILSIRK</sequence>
<keyword evidence="3" id="KW-1185">Reference proteome</keyword>
<dbReference type="EMBL" id="JACJLL010000007">
    <property type="protein sequence ID" value="MBM6818132.1"/>
    <property type="molecule type" value="Genomic_DNA"/>
</dbReference>
<protein>
    <submittedName>
        <fullName evidence="2">Polysaccharide pyruvyl transferase family protein</fullName>
    </submittedName>
</protein>
<evidence type="ECO:0000313" key="2">
    <source>
        <dbReference type="EMBL" id="MBM6818132.1"/>
    </source>
</evidence>
<dbReference type="Pfam" id="PF04230">
    <property type="entry name" value="PS_pyruv_trans"/>
    <property type="match status" value="1"/>
</dbReference>
<dbReference type="RefSeq" id="WP_204571802.1">
    <property type="nucleotide sequence ID" value="NZ_JACJLL010000007.1"/>
</dbReference>
<evidence type="ECO:0000259" key="1">
    <source>
        <dbReference type="Pfam" id="PF04230"/>
    </source>
</evidence>
<accession>A0ABS2FDP4</accession>
<proteinExistence type="predicted"/>
<gene>
    <name evidence="2" type="ORF">H6A19_02055</name>
</gene>
<evidence type="ECO:0000313" key="3">
    <source>
        <dbReference type="Proteomes" id="UP000767334"/>
    </source>
</evidence>
<dbReference type="Proteomes" id="UP000767334">
    <property type="component" value="Unassembled WGS sequence"/>
</dbReference>
<reference evidence="2 3" key="1">
    <citation type="journal article" date="2021" name="Sci. Rep.">
        <title>The distribution of antibiotic resistance genes in chicken gut microbiota commensals.</title>
        <authorList>
            <person name="Juricova H."/>
            <person name="Matiasovicova J."/>
            <person name="Kubasova T."/>
            <person name="Cejkova D."/>
            <person name="Rychlik I."/>
        </authorList>
    </citation>
    <scope>NUCLEOTIDE SEQUENCE [LARGE SCALE GENOMIC DNA]</scope>
    <source>
        <strain evidence="2 3">An435</strain>
    </source>
</reference>
<keyword evidence="2" id="KW-0808">Transferase</keyword>
<dbReference type="InterPro" id="IPR007345">
    <property type="entry name" value="Polysacch_pyruvyl_Trfase"/>
</dbReference>
<dbReference type="GO" id="GO:0016740">
    <property type="term" value="F:transferase activity"/>
    <property type="evidence" value="ECO:0007669"/>
    <property type="project" value="UniProtKB-KW"/>
</dbReference>
<organism evidence="2 3">
    <name type="scientific">Clostridium saudiense</name>
    <dbReference type="NCBI Taxonomy" id="1414720"/>
    <lineage>
        <taxon>Bacteria</taxon>
        <taxon>Bacillati</taxon>
        <taxon>Bacillota</taxon>
        <taxon>Clostridia</taxon>
        <taxon>Eubacteriales</taxon>
        <taxon>Clostridiaceae</taxon>
        <taxon>Clostridium</taxon>
    </lineage>
</organism>